<dbReference type="Pfam" id="PF01596">
    <property type="entry name" value="Methyltransf_3"/>
    <property type="match status" value="1"/>
</dbReference>
<evidence type="ECO:0000313" key="4">
    <source>
        <dbReference type="EMBL" id="KLV26798.1"/>
    </source>
</evidence>
<protein>
    <submittedName>
        <fullName evidence="4">Methyltransferase</fullName>
    </submittedName>
</protein>
<evidence type="ECO:0000256" key="1">
    <source>
        <dbReference type="ARBA" id="ARBA00022603"/>
    </source>
</evidence>
<dbReference type="Gene3D" id="3.40.50.150">
    <property type="entry name" value="Vaccinia Virus protein VP39"/>
    <property type="match status" value="1"/>
</dbReference>
<proteinExistence type="predicted"/>
<dbReference type="InterPro" id="IPR002935">
    <property type="entry name" value="SAM_O-MeTrfase"/>
</dbReference>
<comment type="caution">
    <text evidence="4">The sequence shown here is derived from an EMBL/GenBank/DDBJ whole genome shotgun (WGS) entry which is preliminary data.</text>
</comment>
<keyword evidence="5" id="KW-1185">Reference proteome</keyword>
<dbReference type="InterPro" id="IPR050362">
    <property type="entry name" value="Cation-dep_OMT"/>
</dbReference>
<name>A0A0J1ILJ9_NIACI</name>
<keyword evidence="3" id="KW-0949">S-adenosyl-L-methionine</keyword>
<dbReference type="InterPro" id="IPR029063">
    <property type="entry name" value="SAM-dependent_MTases_sf"/>
</dbReference>
<organism evidence="4 5">
    <name type="scientific">Niallia circulans</name>
    <name type="common">Bacillus circulans</name>
    <dbReference type="NCBI Taxonomy" id="1397"/>
    <lineage>
        <taxon>Bacteria</taxon>
        <taxon>Bacillati</taxon>
        <taxon>Bacillota</taxon>
        <taxon>Bacilli</taxon>
        <taxon>Bacillales</taxon>
        <taxon>Bacillaceae</taxon>
        <taxon>Niallia</taxon>
    </lineage>
</organism>
<reference evidence="4 5" key="1">
    <citation type="submission" date="2015-05" db="EMBL/GenBank/DDBJ databases">
        <title>Whole genome sequence and identification of bacterial endophytes from Costus igneus.</title>
        <authorList>
            <person name="Lee Y.P."/>
            <person name="Gan H.M."/>
            <person name="Eng W."/>
            <person name="Wheatley M.S."/>
            <person name="Caraballo A."/>
            <person name="Polter S."/>
            <person name="Savka M.A."/>
            <person name="Hudson A.O."/>
        </authorList>
    </citation>
    <scope>NUCLEOTIDE SEQUENCE [LARGE SCALE GENOMIC DNA]</scope>
    <source>
        <strain evidence="4 5">RIT379</strain>
    </source>
</reference>
<dbReference type="CDD" id="cd02440">
    <property type="entry name" value="AdoMet_MTases"/>
    <property type="match status" value="1"/>
</dbReference>
<dbReference type="AlphaFoldDB" id="A0A0J1ILJ9"/>
<dbReference type="SUPFAM" id="SSF53335">
    <property type="entry name" value="S-adenosyl-L-methionine-dependent methyltransferases"/>
    <property type="match status" value="1"/>
</dbReference>
<dbReference type="Proteomes" id="UP000036045">
    <property type="component" value="Unassembled WGS sequence"/>
</dbReference>
<evidence type="ECO:0000256" key="2">
    <source>
        <dbReference type="ARBA" id="ARBA00022679"/>
    </source>
</evidence>
<keyword evidence="1 4" id="KW-0489">Methyltransferase</keyword>
<sequence>MIKVTENQVWNAVDHYLINRLQPHNTKMKKLLQNNRDNNLPEIDVSPTQGKMLWMLAKMMGAHRILEIGTLGGYSTTWLAMALPEDGKVITLENNNNHIKVAKENFQLSGLEKKITIMEDNALTSLSELLKNNMDEFDFIFIDADKPNNPLYIDYAIKLARKGAVIVADNIVRNGDIVAENSQDEKVLGIRRFIDILSKDSRVESVGIQTVGLKGYDGFILSYVK</sequence>
<dbReference type="EMBL" id="LDPH01000007">
    <property type="protein sequence ID" value="KLV26798.1"/>
    <property type="molecule type" value="Genomic_DNA"/>
</dbReference>
<dbReference type="PATRIC" id="fig|1397.4.peg.5202"/>
<dbReference type="PROSITE" id="PS51682">
    <property type="entry name" value="SAM_OMT_I"/>
    <property type="match status" value="1"/>
</dbReference>
<dbReference type="GO" id="GO:0032259">
    <property type="term" value="P:methylation"/>
    <property type="evidence" value="ECO:0007669"/>
    <property type="project" value="UniProtKB-KW"/>
</dbReference>
<dbReference type="GO" id="GO:0008757">
    <property type="term" value="F:S-adenosylmethionine-dependent methyltransferase activity"/>
    <property type="evidence" value="ECO:0007669"/>
    <property type="project" value="TreeGrafter"/>
</dbReference>
<evidence type="ECO:0000313" key="5">
    <source>
        <dbReference type="Proteomes" id="UP000036045"/>
    </source>
</evidence>
<evidence type="ECO:0000256" key="3">
    <source>
        <dbReference type="ARBA" id="ARBA00022691"/>
    </source>
</evidence>
<dbReference type="GO" id="GO:0008171">
    <property type="term" value="F:O-methyltransferase activity"/>
    <property type="evidence" value="ECO:0007669"/>
    <property type="project" value="InterPro"/>
</dbReference>
<keyword evidence="2 4" id="KW-0808">Transferase</keyword>
<accession>A0A0J1ILJ9</accession>
<dbReference type="OrthoDB" id="9799672at2"/>
<gene>
    <name evidence="4" type="ORF">ABW02_09655</name>
</gene>
<dbReference type="PANTHER" id="PTHR10509:SF14">
    <property type="entry name" value="CAFFEOYL-COA O-METHYLTRANSFERASE 3-RELATED"/>
    <property type="match status" value="1"/>
</dbReference>
<dbReference type="PANTHER" id="PTHR10509">
    <property type="entry name" value="O-METHYLTRANSFERASE-RELATED"/>
    <property type="match status" value="1"/>
</dbReference>